<sequence>MHGICVNVSAALLGDDSFNFGLWYTQILVDRVDPGWSGVLDKDFYGGTVGITEFNARMHLKAKLNWDKGVIDSWFTIGAYGPDHWHISENKLETHAVIDGRLLQNERLNLASWYVKYSVPWAVDPEDSPLVCEPEYDTSDLYQNPGDVALECPAELLVGEVFYPSEPHLGDPSRLYALDMTTDDTMLLDELRLFGVQIDRDKLPAMQRNAAVVKDKERAVPSPVVVTVQINGKPAKALLDSGSLGDFMSSTLADQLGDKSKVALAKPIPLQLAVQGSRTKINWSCKANVSYQSINEERTFDVINISNYDLILGTPFMYQHRMLLGLNPARVVVGSAVSLPLDGPGVLRVASMSVDFDTVEIERVRKELLEYARPLCKTMDETDLPPLRAINHTIPLIDEEKIYKWRPSRCPEPLVDQWVEKRNAYLKSGRWKITTSGNAVPMLHIYKPGTKLLRIVVDLRERNANTVKMSTPMPNIEAILRRIAAHLFRSSMDCKDAYEQIRIVTEHVARSAMTTPDGMMVSLVMQQGDCNAPATYQALMNHIFAPYIGVFMDVYLDDIIIYSDTLEKHVGHVKMIIDVLTRERLYLSEKKLHFLQSELKLLGHIVDDTGIRMDPHKVDTVVNWKTPTNRDLLRGFLGAVGYLADDVATVRIPMGVLAKLTGDKTPFRWSDTHQRAFDEIKLLINRFRGHSCRPLSYETNADPIWLITDGSATGVAGVVSQGKEWRTARIAAFFSAKLNPAQQNYAVHEIEMLAGLESMLHHRDILQGINFRWLTDHKGLIHLLSQQNLSGRQARWMEKMAEFDFTPVYIPGTENVLSDALSRIYANDSPGTERAASEFVTYDEDSFSGFRRRTPIIVGDEAKLESLALEGVSLAVNAVRRGDTTAREFAKRMAAKKFILRGPRGRTEGGNREEVNNGPTTIHKLLKKETVHQPGTESNLVPSTSTN</sequence>
<name>A0ACB7J9S7_PLECO</name>
<dbReference type="EMBL" id="WQMT02000001">
    <property type="protein sequence ID" value="KAG9227347.1"/>
    <property type="molecule type" value="Genomic_DNA"/>
</dbReference>
<keyword evidence="2" id="KW-1185">Reference proteome</keyword>
<organism evidence="1 2">
    <name type="scientific">Pleurotus cornucopiae</name>
    <name type="common">Cornucopia mushroom</name>
    <dbReference type="NCBI Taxonomy" id="5321"/>
    <lineage>
        <taxon>Eukaryota</taxon>
        <taxon>Fungi</taxon>
        <taxon>Dikarya</taxon>
        <taxon>Basidiomycota</taxon>
        <taxon>Agaricomycotina</taxon>
        <taxon>Agaricomycetes</taxon>
        <taxon>Agaricomycetidae</taxon>
        <taxon>Agaricales</taxon>
        <taxon>Pleurotineae</taxon>
        <taxon>Pleurotaceae</taxon>
        <taxon>Pleurotus</taxon>
    </lineage>
</organism>
<dbReference type="Proteomes" id="UP000824881">
    <property type="component" value="Unassembled WGS sequence"/>
</dbReference>
<accession>A0ACB7J9S7</accession>
<evidence type="ECO:0000313" key="2">
    <source>
        <dbReference type="Proteomes" id="UP000824881"/>
    </source>
</evidence>
<evidence type="ECO:0000313" key="1">
    <source>
        <dbReference type="EMBL" id="KAG9227347.1"/>
    </source>
</evidence>
<reference evidence="1 2" key="1">
    <citation type="journal article" date="2021" name="Appl. Environ. Microbiol.">
        <title>Genetic linkage and physical mapping for an oyster mushroom Pleurotus cornucopiae and QTL analysis for the trait cap color.</title>
        <authorList>
            <person name="Zhang Y."/>
            <person name="Gao W."/>
            <person name="Sonnenberg A."/>
            <person name="Chen Q."/>
            <person name="Zhang J."/>
            <person name="Huang C."/>
        </authorList>
    </citation>
    <scope>NUCLEOTIDE SEQUENCE [LARGE SCALE GENOMIC DNA]</scope>
    <source>
        <strain evidence="1">CCMSSC00406</strain>
    </source>
</reference>
<protein>
    <submittedName>
        <fullName evidence="1">Uncharacterized protein</fullName>
    </submittedName>
</protein>
<comment type="caution">
    <text evidence="1">The sequence shown here is derived from an EMBL/GenBank/DDBJ whole genome shotgun (WGS) entry which is preliminary data.</text>
</comment>
<proteinExistence type="predicted"/>
<gene>
    <name evidence="1" type="ORF">CCMSSC00406_0004114</name>
</gene>